<gene>
    <name evidence="3" type="primary">LOC118423260</name>
</gene>
<proteinExistence type="predicted"/>
<keyword evidence="2" id="KW-1185">Reference proteome</keyword>
<dbReference type="KEGG" id="bfo:118423260"/>
<feature type="compositionally biased region" description="Acidic residues" evidence="1">
    <location>
        <begin position="45"/>
        <end position="67"/>
    </location>
</feature>
<evidence type="ECO:0000313" key="2">
    <source>
        <dbReference type="Proteomes" id="UP000001554"/>
    </source>
</evidence>
<sequence length="97" mass="10959">MCRCWEWEPTSRPGFTELFNECDQALQDKSDYRDVAGMKVSINSDDIDDVSDTAEDKDQETDVDDMETSEKGCPGSGRKWSYVSLAWEADDLFTVSG</sequence>
<dbReference type="GeneID" id="118423260"/>
<accession>A0A9J7LQJ2</accession>
<dbReference type="AlphaFoldDB" id="A0A9J7LQJ2"/>
<evidence type="ECO:0000313" key="3">
    <source>
        <dbReference type="RefSeq" id="XP_035687237.1"/>
    </source>
</evidence>
<name>A0A9J7LQJ2_BRAFL</name>
<dbReference type="Proteomes" id="UP000001554">
    <property type="component" value="Chromosome 9"/>
</dbReference>
<protein>
    <submittedName>
        <fullName evidence="3">Fibroblast growth factor receptor homolog 1-like</fullName>
    </submittedName>
</protein>
<feature type="region of interest" description="Disordered" evidence="1">
    <location>
        <begin position="43"/>
        <end position="73"/>
    </location>
</feature>
<reference evidence="2" key="1">
    <citation type="journal article" date="2020" name="Nat. Ecol. Evol.">
        <title>Deeply conserved synteny resolves early events in vertebrate evolution.</title>
        <authorList>
            <person name="Simakov O."/>
            <person name="Marletaz F."/>
            <person name="Yue J.X."/>
            <person name="O'Connell B."/>
            <person name="Jenkins J."/>
            <person name="Brandt A."/>
            <person name="Calef R."/>
            <person name="Tung C.H."/>
            <person name="Huang T.K."/>
            <person name="Schmutz J."/>
            <person name="Satoh N."/>
            <person name="Yu J.K."/>
            <person name="Putnam N.H."/>
            <person name="Green R.E."/>
            <person name="Rokhsar D.S."/>
        </authorList>
    </citation>
    <scope>NUCLEOTIDE SEQUENCE [LARGE SCALE GENOMIC DNA]</scope>
    <source>
        <strain evidence="2">S238N-H82</strain>
    </source>
</reference>
<organism evidence="2 3">
    <name type="scientific">Branchiostoma floridae</name>
    <name type="common">Florida lancelet</name>
    <name type="synonym">Amphioxus</name>
    <dbReference type="NCBI Taxonomy" id="7739"/>
    <lineage>
        <taxon>Eukaryota</taxon>
        <taxon>Metazoa</taxon>
        <taxon>Chordata</taxon>
        <taxon>Cephalochordata</taxon>
        <taxon>Leptocardii</taxon>
        <taxon>Amphioxiformes</taxon>
        <taxon>Branchiostomatidae</taxon>
        <taxon>Branchiostoma</taxon>
    </lineage>
</organism>
<reference evidence="3" key="2">
    <citation type="submission" date="2025-08" db="UniProtKB">
        <authorList>
            <consortium name="RefSeq"/>
        </authorList>
    </citation>
    <scope>IDENTIFICATION</scope>
    <source>
        <strain evidence="3">S238N-H82</strain>
        <tissue evidence="3">Testes</tissue>
    </source>
</reference>
<evidence type="ECO:0000256" key="1">
    <source>
        <dbReference type="SAM" id="MobiDB-lite"/>
    </source>
</evidence>
<dbReference type="RefSeq" id="XP_035687237.1">
    <property type="nucleotide sequence ID" value="XM_035831344.1"/>
</dbReference>